<dbReference type="Proteomes" id="UP001501920">
    <property type="component" value="Chromosome 6"/>
</dbReference>
<evidence type="ECO:0000256" key="7">
    <source>
        <dbReference type="PROSITE-ProRule" id="PRU00023"/>
    </source>
</evidence>
<dbReference type="GO" id="GO:0045732">
    <property type="term" value="P:positive regulation of protein catabolic process"/>
    <property type="evidence" value="ECO:0007669"/>
    <property type="project" value="TreeGrafter"/>
</dbReference>
<keyword evidence="5 7" id="KW-0040">ANK repeat</keyword>
<dbReference type="GO" id="GO:1990756">
    <property type="term" value="F:ubiquitin-like ligase-substrate adaptor activity"/>
    <property type="evidence" value="ECO:0007669"/>
    <property type="project" value="Ensembl"/>
</dbReference>
<dbReference type="UniPathway" id="UPA00143"/>
<dbReference type="SMART" id="SM00248">
    <property type="entry name" value="ANK"/>
    <property type="match status" value="6"/>
</dbReference>
<evidence type="ECO:0000313" key="10">
    <source>
        <dbReference type="Proteomes" id="UP001501920"/>
    </source>
</evidence>
<dbReference type="InterPro" id="IPR036770">
    <property type="entry name" value="Ankyrin_rpt-contain_sf"/>
</dbReference>
<dbReference type="OrthoDB" id="3246549at2759"/>
<sequence length="293" mass="31818">MNVMHHEVFVGTQMWQQDYRLYGGQVCNTLMAGSWTDRTPLHDAALQGRLLPLKRLLSQGLHVGVVTLNGVTALHEACLGGHLACAKLLLEHGADASAVSVDGATPLFNACYSGNSALLSLLLMHSSVHHPAHLLNSPIHEAAKRNHTECVELLLSHGVSADVEMIGVGTPLYCACEARSTECVQRLLILGADVHHGSGLDTPLHAAVRVGGVKEVALLLEHGADGKRRNSEDRTPLDLATDHSIKHLLQTAGPCSLSQISRLCIRRTLGQKRLYRVRVLCIPHILHNYVLYQ</sequence>
<dbReference type="GO" id="GO:0007221">
    <property type="term" value="P:positive regulation of transcription of Notch receptor target"/>
    <property type="evidence" value="ECO:0007669"/>
    <property type="project" value="Ensembl"/>
</dbReference>
<evidence type="ECO:0000256" key="5">
    <source>
        <dbReference type="ARBA" id="ARBA00023043"/>
    </source>
</evidence>
<feature type="repeat" description="ANK" evidence="7">
    <location>
        <begin position="134"/>
        <end position="166"/>
    </location>
</feature>
<evidence type="ECO:0000313" key="9">
    <source>
        <dbReference type="Ensembl" id="ENSPNAP00000000857.1"/>
    </source>
</evidence>
<feature type="repeat" description="ANK" evidence="7">
    <location>
        <begin position="36"/>
        <end position="68"/>
    </location>
</feature>
<keyword evidence="4" id="KW-0833">Ubl conjugation pathway</keyword>
<dbReference type="FunFam" id="1.25.40.20:FF:000016">
    <property type="entry name" value="Ankyrin repeat and SOCS box containing 5"/>
    <property type="match status" value="1"/>
</dbReference>
<dbReference type="GO" id="GO:0043161">
    <property type="term" value="P:proteasome-mediated ubiquitin-dependent protein catabolic process"/>
    <property type="evidence" value="ECO:0007669"/>
    <property type="project" value="Ensembl"/>
</dbReference>
<reference evidence="9" key="2">
    <citation type="submission" date="2025-08" db="UniProtKB">
        <authorList>
            <consortium name="Ensembl"/>
        </authorList>
    </citation>
    <scope>IDENTIFICATION</scope>
</reference>
<dbReference type="InterPro" id="IPR051573">
    <property type="entry name" value="Ankyrin-SOCS_box_domain"/>
</dbReference>
<dbReference type="PROSITE" id="PS50297">
    <property type="entry name" value="ANK_REP_REGION"/>
    <property type="match status" value="3"/>
</dbReference>
<dbReference type="GeneTree" id="ENSGT00940000166315"/>
<dbReference type="OMA" id="TLMAGSW"/>
<comment type="similarity">
    <text evidence="2">Belongs to the ankyrin SOCS box (ASB) family.</text>
</comment>
<evidence type="ECO:0000259" key="8">
    <source>
        <dbReference type="SMART" id="SM00969"/>
    </source>
</evidence>
<dbReference type="GO" id="GO:0045665">
    <property type="term" value="P:negative regulation of neuron differentiation"/>
    <property type="evidence" value="ECO:0007669"/>
    <property type="project" value="Ensembl"/>
</dbReference>
<proteinExistence type="inferred from homology"/>
<dbReference type="InterPro" id="IPR001496">
    <property type="entry name" value="SOCS_box"/>
</dbReference>
<feature type="repeat" description="ANK" evidence="7">
    <location>
        <begin position="199"/>
        <end position="231"/>
    </location>
</feature>
<evidence type="ECO:0000256" key="3">
    <source>
        <dbReference type="ARBA" id="ARBA00022737"/>
    </source>
</evidence>
<dbReference type="Pfam" id="PF07525">
    <property type="entry name" value="SOCS_box"/>
    <property type="match status" value="1"/>
</dbReference>
<dbReference type="GeneID" id="108432630"/>
<dbReference type="Gene3D" id="1.25.40.20">
    <property type="entry name" value="Ankyrin repeat-containing domain"/>
    <property type="match status" value="1"/>
</dbReference>
<reference evidence="9" key="3">
    <citation type="submission" date="2025-09" db="UniProtKB">
        <authorList>
            <consortium name="Ensembl"/>
        </authorList>
    </citation>
    <scope>IDENTIFICATION</scope>
</reference>
<gene>
    <name evidence="9" type="primary">ASB11</name>
</gene>
<protein>
    <recommendedName>
        <fullName evidence="6">Ankyrin repeat and SOCS box protein 11</fullName>
    </recommendedName>
</protein>
<keyword evidence="10" id="KW-1185">Reference proteome</keyword>
<dbReference type="PANTHER" id="PTHR24136:SF14">
    <property type="entry name" value="ANKYRIN REPEAT AND SOCS BOX PROTEIN 11"/>
    <property type="match status" value="1"/>
</dbReference>
<dbReference type="PROSITE" id="PS50088">
    <property type="entry name" value="ANK_REPEAT"/>
    <property type="match status" value="4"/>
</dbReference>
<dbReference type="CTD" id="140456"/>
<dbReference type="GO" id="GO:0016567">
    <property type="term" value="P:protein ubiquitination"/>
    <property type="evidence" value="ECO:0007669"/>
    <property type="project" value="UniProtKB-UniPathway"/>
</dbReference>
<dbReference type="PANTHER" id="PTHR24136">
    <property type="entry name" value="SOWAH (DROSOPHILA) HOMOLOG"/>
    <property type="match status" value="1"/>
</dbReference>
<evidence type="ECO:0000256" key="4">
    <source>
        <dbReference type="ARBA" id="ARBA00022786"/>
    </source>
</evidence>
<reference evidence="9 10" key="1">
    <citation type="submission" date="2020-10" db="EMBL/GenBank/DDBJ databases">
        <title>Pygocentrus nattereri (red-bellied piranha) genome, fPygNat1, primary haplotype.</title>
        <authorList>
            <person name="Myers G."/>
            <person name="Meyer A."/>
            <person name="Karagic N."/>
            <person name="Pippel M."/>
            <person name="Winkler S."/>
            <person name="Tracey A."/>
            <person name="Wood J."/>
            <person name="Formenti G."/>
            <person name="Howe K."/>
            <person name="Fedrigo O."/>
            <person name="Jarvis E.D."/>
        </authorList>
    </citation>
    <scope>NUCLEOTIDE SEQUENCE [LARGE SCALE GENOMIC DNA]</scope>
</reference>
<dbReference type="InterPro" id="IPR002110">
    <property type="entry name" value="Ankyrin_rpt"/>
</dbReference>
<evidence type="ECO:0000256" key="2">
    <source>
        <dbReference type="ARBA" id="ARBA00005949"/>
    </source>
</evidence>
<keyword evidence="3" id="KW-0677">Repeat</keyword>
<evidence type="ECO:0000256" key="1">
    <source>
        <dbReference type="ARBA" id="ARBA00004906"/>
    </source>
</evidence>
<accession>A0A3B4BM50</accession>
<dbReference type="GO" id="GO:0045747">
    <property type="term" value="P:positive regulation of Notch signaling pathway"/>
    <property type="evidence" value="ECO:0007669"/>
    <property type="project" value="Ensembl"/>
</dbReference>
<organism evidence="9 10">
    <name type="scientific">Pygocentrus nattereri</name>
    <name type="common">Red-bellied piranha</name>
    <dbReference type="NCBI Taxonomy" id="42514"/>
    <lineage>
        <taxon>Eukaryota</taxon>
        <taxon>Metazoa</taxon>
        <taxon>Chordata</taxon>
        <taxon>Craniata</taxon>
        <taxon>Vertebrata</taxon>
        <taxon>Euteleostomi</taxon>
        <taxon>Actinopterygii</taxon>
        <taxon>Neopterygii</taxon>
        <taxon>Teleostei</taxon>
        <taxon>Ostariophysi</taxon>
        <taxon>Characiformes</taxon>
        <taxon>Characoidei</taxon>
        <taxon>Pygocentrus</taxon>
    </lineage>
</organism>
<evidence type="ECO:0000256" key="6">
    <source>
        <dbReference type="ARBA" id="ARBA00044976"/>
    </source>
</evidence>
<name>A0A3B4BM50_PYGNA</name>
<dbReference type="GO" id="GO:0031466">
    <property type="term" value="C:Cul5-RING ubiquitin ligase complex"/>
    <property type="evidence" value="ECO:0007669"/>
    <property type="project" value="Ensembl"/>
</dbReference>
<dbReference type="Ensembl" id="ENSPNAT00000013142.2">
    <property type="protein sequence ID" value="ENSPNAP00000000857.1"/>
    <property type="gene ID" value="ENSPNAG00000000456.2"/>
</dbReference>
<dbReference type="RefSeq" id="XP_017562095.1">
    <property type="nucleotide sequence ID" value="XM_017706606.2"/>
</dbReference>
<dbReference type="GO" id="GO:0043416">
    <property type="term" value="P:regulation of skeletal muscle tissue regeneration"/>
    <property type="evidence" value="ECO:0007669"/>
    <property type="project" value="Ensembl"/>
</dbReference>
<feature type="repeat" description="ANK" evidence="7">
    <location>
        <begin position="69"/>
        <end position="101"/>
    </location>
</feature>
<dbReference type="SMART" id="SM00969">
    <property type="entry name" value="SOCS_box"/>
    <property type="match status" value="1"/>
</dbReference>
<dbReference type="Pfam" id="PF12796">
    <property type="entry name" value="Ank_2"/>
    <property type="match status" value="2"/>
</dbReference>
<comment type="pathway">
    <text evidence="1">Protein modification; protein ubiquitination.</text>
</comment>
<feature type="domain" description="SOCS box" evidence="8">
    <location>
        <begin position="254"/>
        <end position="293"/>
    </location>
</feature>
<dbReference type="SUPFAM" id="SSF48403">
    <property type="entry name" value="Ankyrin repeat"/>
    <property type="match status" value="1"/>
</dbReference>
<dbReference type="Pfam" id="PF00023">
    <property type="entry name" value="Ank"/>
    <property type="match status" value="1"/>
</dbReference>
<dbReference type="STRING" id="42514.ENSPNAP00000000857"/>
<dbReference type="Gene3D" id="1.10.750.20">
    <property type="entry name" value="SOCS box"/>
    <property type="match status" value="1"/>
</dbReference>
<dbReference type="AlphaFoldDB" id="A0A3B4BM50"/>
<dbReference type="CDD" id="cd03716">
    <property type="entry name" value="SOCS_ASB_like"/>
    <property type="match status" value="1"/>
</dbReference>